<keyword evidence="2" id="KW-0645">Protease</keyword>
<keyword evidence="3" id="KW-0378">Hydrolase</keyword>
<dbReference type="InterPro" id="IPR038765">
    <property type="entry name" value="Papain-like_cys_pep_sf"/>
</dbReference>
<evidence type="ECO:0000256" key="1">
    <source>
        <dbReference type="ARBA" id="ARBA00005234"/>
    </source>
</evidence>
<dbReference type="PROSITE" id="PS50600">
    <property type="entry name" value="ULP_PROTEASE"/>
    <property type="match status" value="1"/>
</dbReference>
<dbReference type="Gene3D" id="3.40.395.10">
    <property type="entry name" value="Adenoviral Proteinase, Chain A"/>
    <property type="match status" value="1"/>
</dbReference>
<evidence type="ECO:0000313" key="6">
    <source>
        <dbReference type="Proteomes" id="UP001215598"/>
    </source>
</evidence>
<gene>
    <name evidence="5" type="ORF">B0H16DRAFT_1719327</name>
</gene>
<sequence>MAAFDRSEWIPLGKSWKDVLKSVRKVCSSDLAIPDAITSQILPEAMISIHALLDFSLPRPSPVTSAPPDTSLFFSKYSPSTVDGLTITRLRHLGPRHAAWLDGYISVKYAHIPGDTVWNAVADIRGNIRNPWVTCRDWVKNQLGNRRKPDLRKYATDITRLLGILPWNTLKRGLSDASPIHSLSRFLGTRWLSSTDINDMVEMLSERIAADPDLAGAVRVEMVEFTARLTTAFRQRESVDYHEAQGMRWLRVLGEDIFGNGERLITVAPLSDYNNEKHWVTIEVDRAETLFHYGDSLKDDVPASLCQVYEWWMSQHTVSPIGRGTLPTSTQTDGRSCGMLAANAAVRAVYPTTPFMQQENIAAERLKMFSSLANYILDRIADEEAEDLGLGSV</sequence>
<dbReference type="GO" id="GO:0008234">
    <property type="term" value="F:cysteine-type peptidase activity"/>
    <property type="evidence" value="ECO:0007669"/>
    <property type="project" value="InterPro"/>
</dbReference>
<evidence type="ECO:0000259" key="4">
    <source>
        <dbReference type="PROSITE" id="PS50600"/>
    </source>
</evidence>
<evidence type="ECO:0000256" key="3">
    <source>
        <dbReference type="ARBA" id="ARBA00022801"/>
    </source>
</evidence>
<dbReference type="EMBL" id="JARKIB010000034">
    <property type="protein sequence ID" value="KAJ7761686.1"/>
    <property type="molecule type" value="Genomic_DNA"/>
</dbReference>
<dbReference type="GO" id="GO:0019783">
    <property type="term" value="F:ubiquitin-like protein peptidase activity"/>
    <property type="evidence" value="ECO:0007669"/>
    <property type="project" value="UniProtKB-ARBA"/>
</dbReference>
<proteinExistence type="inferred from homology"/>
<dbReference type="SUPFAM" id="SSF54001">
    <property type="entry name" value="Cysteine proteinases"/>
    <property type="match status" value="1"/>
</dbReference>
<comment type="caution">
    <text evidence="5">The sequence shown here is derived from an EMBL/GenBank/DDBJ whole genome shotgun (WGS) entry which is preliminary data.</text>
</comment>
<dbReference type="InterPro" id="IPR003653">
    <property type="entry name" value="Peptidase_C48_C"/>
</dbReference>
<reference evidence="5" key="1">
    <citation type="submission" date="2023-03" db="EMBL/GenBank/DDBJ databases">
        <title>Massive genome expansion in bonnet fungi (Mycena s.s.) driven by repeated elements and novel gene families across ecological guilds.</title>
        <authorList>
            <consortium name="Lawrence Berkeley National Laboratory"/>
            <person name="Harder C.B."/>
            <person name="Miyauchi S."/>
            <person name="Viragh M."/>
            <person name="Kuo A."/>
            <person name="Thoen E."/>
            <person name="Andreopoulos B."/>
            <person name="Lu D."/>
            <person name="Skrede I."/>
            <person name="Drula E."/>
            <person name="Henrissat B."/>
            <person name="Morin E."/>
            <person name="Kohler A."/>
            <person name="Barry K."/>
            <person name="LaButti K."/>
            <person name="Morin E."/>
            <person name="Salamov A."/>
            <person name="Lipzen A."/>
            <person name="Mereny Z."/>
            <person name="Hegedus B."/>
            <person name="Baldrian P."/>
            <person name="Stursova M."/>
            <person name="Weitz H."/>
            <person name="Taylor A."/>
            <person name="Grigoriev I.V."/>
            <person name="Nagy L.G."/>
            <person name="Martin F."/>
            <person name="Kauserud H."/>
        </authorList>
    </citation>
    <scope>NUCLEOTIDE SEQUENCE</scope>
    <source>
        <strain evidence="5">CBHHK182m</strain>
    </source>
</reference>
<dbReference type="GO" id="GO:0006508">
    <property type="term" value="P:proteolysis"/>
    <property type="evidence" value="ECO:0007669"/>
    <property type="project" value="UniProtKB-KW"/>
</dbReference>
<comment type="similarity">
    <text evidence="1">Belongs to the peptidase C48 family.</text>
</comment>
<evidence type="ECO:0000313" key="5">
    <source>
        <dbReference type="EMBL" id="KAJ7761686.1"/>
    </source>
</evidence>
<feature type="domain" description="Ubiquitin-like protease family profile" evidence="4">
    <location>
        <begin position="170"/>
        <end position="348"/>
    </location>
</feature>
<dbReference type="AlphaFoldDB" id="A0AAD7JFK5"/>
<organism evidence="5 6">
    <name type="scientific">Mycena metata</name>
    <dbReference type="NCBI Taxonomy" id="1033252"/>
    <lineage>
        <taxon>Eukaryota</taxon>
        <taxon>Fungi</taxon>
        <taxon>Dikarya</taxon>
        <taxon>Basidiomycota</taxon>
        <taxon>Agaricomycotina</taxon>
        <taxon>Agaricomycetes</taxon>
        <taxon>Agaricomycetidae</taxon>
        <taxon>Agaricales</taxon>
        <taxon>Marasmiineae</taxon>
        <taxon>Mycenaceae</taxon>
        <taxon>Mycena</taxon>
    </lineage>
</organism>
<dbReference type="Proteomes" id="UP001215598">
    <property type="component" value="Unassembled WGS sequence"/>
</dbReference>
<accession>A0AAD7JFK5</accession>
<keyword evidence="6" id="KW-1185">Reference proteome</keyword>
<protein>
    <recommendedName>
        <fullName evidence="4">Ubiquitin-like protease family profile domain-containing protein</fullName>
    </recommendedName>
</protein>
<name>A0AAD7JFK5_9AGAR</name>
<evidence type="ECO:0000256" key="2">
    <source>
        <dbReference type="ARBA" id="ARBA00022670"/>
    </source>
</evidence>